<gene>
    <name evidence="1" type="ORF">BK049_15285</name>
</gene>
<dbReference type="EMBL" id="CP017786">
    <property type="protein sequence ID" value="AOZ89933.1"/>
    <property type="molecule type" value="Genomic_DNA"/>
</dbReference>
<proteinExistence type="predicted"/>
<dbReference type="InterPro" id="IPR054272">
    <property type="entry name" value="DUF7003"/>
</dbReference>
<sequence length="227" mass="26818">MNQIDNVLSILDESFLNKEFPLLDNVNFDFAKGKLSLFTREENWLITIQLFGLSKVGPSIDFYAIGHDLKNGSINFLLDELFDFVDHHHEIIDDDEIEHGFTKHPLRIRLNEDYFHVQIPESCQADVTEENEWITLLREMAKHRDLLDSLWMTDQEQFDIVQHVYAKPLYTTESWFHPETHSQLPSQSPFFQSVAKSLIYQDPTCIVNINTNTDWRLWSDFDTVEYF</sequence>
<evidence type="ECO:0008006" key="3">
    <source>
        <dbReference type="Google" id="ProtNLM"/>
    </source>
</evidence>
<reference evidence="1 2" key="1">
    <citation type="submission" date="2016-10" db="EMBL/GenBank/DDBJ databases">
        <title>Whole genome sequence of hyper active fibrinolysis bacterium Bacillus pumilus strain VV3 isolated from fermented rice.</title>
        <authorList>
            <person name="Mariadas V.A."/>
            <person name="Vijayaraghavan P."/>
            <person name="Dhandapani V."/>
        </authorList>
    </citation>
    <scope>NUCLEOTIDE SEQUENCE [LARGE SCALE GENOMIC DNA]</scope>
    <source>
        <strain evidence="1 2">VV3</strain>
    </source>
</reference>
<accession>A0AAC9NDM2</accession>
<dbReference type="RefSeq" id="WP_071168881.1">
    <property type="nucleotide sequence ID" value="NZ_CP017786.1"/>
</dbReference>
<name>A0AAC9NDM2_9BACI</name>
<protein>
    <recommendedName>
        <fullName evidence="3">Group-specific protein</fullName>
    </recommendedName>
</protein>
<organism evidence="1 2">
    <name type="scientific">Bacillus xiamenensis</name>
    <dbReference type="NCBI Taxonomy" id="1178537"/>
    <lineage>
        <taxon>Bacteria</taxon>
        <taxon>Bacillati</taxon>
        <taxon>Bacillota</taxon>
        <taxon>Bacilli</taxon>
        <taxon>Bacillales</taxon>
        <taxon>Bacillaceae</taxon>
        <taxon>Bacillus</taxon>
    </lineage>
</organism>
<evidence type="ECO:0000313" key="2">
    <source>
        <dbReference type="Proteomes" id="UP000177709"/>
    </source>
</evidence>
<dbReference type="Proteomes" id="UP000177709">
    <property type="component" value="Chromosome"/>
</dbReference>
<dbReference type="KEGG" id="bxi:BK049_15285"/>
<evidence type="ECO:0000313" key="1">
    <source>
        <dbReference type="EMBL" id="AOZ89933.1"/>
    </source>
</evidence>
<dbReference type="AlphaFoldDB" id="A0AAC9NDM2"/>
<dbReference type="Pfam" id="PF22535">
    <property type="entry name" value="DUF7003"/>
    <property type="match status" value="1"/>
</dbReference>